<proteinExistence type="predicted"/>
<dbReference type="AlphaFoldDB" id="A0A953M284"/>
<accession>A0A953M284</accession>
<gene>
    <name evidence="1" type="ORF">K8I29_12610</name>
</gene>
<protein>
    <submittedName>
        <fullName evidence="1">Uncharacterized protein</fullName>
    </submittedName>
</protein>
<dbReference type="EMBL" id="JAIOIV010000101">
    <property type="protein sequence ID" value="MBZ0157038.1"/>
    <property type="molecule type" value="Genomic_DNA"/>
</dbReference>
<reference evidence="1" key="1">
    <citation type="journal article" date="2021" name="bioRxiv">
        <title>Unraveling nitrogen, sulfur and carbon metabolic pathways and microbial community transcriptional responses to substrate deprivation and toxicity stresses in a bioreactor mimicking anoxic brackish coastal sediment conditions.</title>
        <authorList>
            <person name="Martins P.D."/>
            <person name="Echeveste M.J."/>
            <person name="Arshad A."/>
            <person name="Kurth J."/>
            <person name="Ouboter H."/>
            <person name="Jetten M.S.M."/>
            <person name="Welte C.U."/>
        </authorList>
    </citation>
    <scope>NUCLEOTIDE SEQUENCE</scope>
    <source>
        <strain evidence="1">MAG_39</strain>
    </source>
</reference>
<name>A0A953M284_9BACT</name>
<evidence type="ECO:0000313" key="1">
    <source>
        <dbReference type="EMBL" id="MBZ0157038.1"/>
    </source>
</evidence>
<sequence length="108" mass="11674">MNTLPLALVVSAFLLGSIAVPLDTRGAEEGGIPYGAPCGLCGDYGYCPQLPSPGKASRFLASFYAGKGLKTVVKKSGRRFMEAEIYREDVLIDKVLLDMRTGRIRSIF</sequence>
<evidence type="ECO:0000313" key="2">
    <source>
        <dbReference type="Proteomes" id="UP000705867"/>
    </source>
</evidence>
<organism evidence="1 2">
    <name type="scientific">Candidatus Nitrobium versatile</name>
    <dbReference type="NCBI Taxonomy" id="2884831"/>
    <lineage>
        <taxon>Bacteria</taxon>
        <taxon>Pseudomonadati</taxon>
        <taxon>Nitrospirota</taxon>
        <taxon>Nitrospiria</taxon>
        <taxon>Nitrospirales</taxon>
        <taxon>Nitrospiraceae</taxon>
        <taxon>Candidatus Nitrobium</taxon>
    </lineage>
</organism>
<dbReference type="Proteomes" id="UP000705867">
    <property type="component" value="Unassembled WGS sequence"/>
</dbReference>
<reference evidence="1" key="2">
    <citation type="submission" date="2021-08" db="EMBL/GenBank/DDBJ databases">
        <authorList>
            <person name="Dalcin Martins P."/>
        </authorList>
    </citation>
    <scope>NUCLEOTIDE SEQUENCE</scope>
    <source>
        <strain evidence="1">MAG_39</strain>
    </source>
</reference>
<comment type="caution">
    <text evidence="1">The sequence shown here is derived from an EMBL/GenBank/DDBJ whole genome shotgun (WGS) entry which is preliminary data.</text>
</comment>